<feature type="non-terminal residue" evidence="1">
    <location>
        <position position="1"/>
    </location>
</feature>
<evidence type="ECO:0000313" key="1">
    <source>
        <dbReference type="EMBL" id="GAG02965.1"/>
    </source>
</evidence>
<reference evidence="1" key="1">
    <citation type="journal article" date="2014" name="Front. Microbiol.">
        <title>High frequency of phylogenetically diverse reductive dehalogenase-homologous genes in deep subseafloor sedimentary metagenomes.</title>
        <authorList>
            <person name="Kawai M."/>
            <person name="Futagami T."/>
            <person name="Toyoda A."/>
            <person name="Takaki Y."/>
            <person name="Nishi S."/>
            <person name="Hori S."/>
            <person name="Arai W."/>
            <person name="Tsubouchi T."/>
            <person name="Morono Y."/>
            <person name="Uchiyama I."/>
            <person name="Ito T."/>
            <person name="Fujiyama A."/>
            <person name="Inagaki F."/>
            <person name="Takami H."/>
        </authorList>
    </citation>
    <scope>NUCLEOTIDE SEQUENCE</scope>
    <source>
        <strain evidence="1">Expedition CK06-06</strain>
    </source>
</reference>
<accession>X0UBQ1</accession>
<name>X0UBQ1_9ZZZZ</name>
<comment type="caution">
    <text evidence="1">The sequence shown here is derived from an EMBL/GenBank/DDBJ whole genome shotgun (WGS) entry which is preliminary data.</text>
</comment>
<gene>
    <name evidence="1" type="ORF">S01H1_43880</name>
</gene>
<sequence length="88" mass="9628">KLHCYGEVEGEKVTRVLSYRDAGRLNRIGDTAPTTGGYKEGDITERFDSVDELIKHAKEQFGEIKVSDKNYLGLAENDIVVVVGGGAK</sequence>
<dbReference type="EMBL" id="BARS01027965">
    <property type="protein sequence ID" value="GAG02965.1"/>
    <property type="molecule type" value="Genomic_DNA"/>
</dbReference>
<proteinExistence type="predicted"/>
<dbReference type="AlphaFoldDB" id="X0UBQ1"/>
<protein>
    <submittedName>
        <fullName evidence="1">Uncharacterized protein</fullName>
    </submittedName>
</protein>
<organism evidence="1">
    <name type="scientific">marine sediment metagenome</name>
    <dbReference type="NCBI Taxonomy" id="412755"/>
    <lineage>
        <taxon>unclassified sequences</taxon>
        <taxon>metagenomes</taxon>
        <taxon>ecological metagenomes</taxon>
    </lineage>
</organism>